<evidence type="ECO:0000256" key="1">
    <source>
        <dbReference type="SAM" id="MobiDB-lite"/>
    </source>
</evidence>
<dbReference type="HOGENOM" id="CLU_2582008_0_0_7"/>
<evidence type="ECO:0000313" key="3">
    <source>
        <dbReference type="Proteomes" id="UP000001935"/>
    </source>
</evidence>
<dbReference type="KEGG" id="ade:Adeh_1885"/>
<dbReference type="Gene3D" id="1.10.260.40">
    <property type="entry name" value="lambda repressor-like DNA-binding domains"/>
    <property type="match status" value="1"/>
</dbReference>
<sequence>MMRAREILDSASTRDVATLARVDPRSVDRVLEGKPTRPSVRLRVIAALAECGLESLASPNEPSASSSEPLQAAPGERETP</sequence>
<dbReference type="InterPro" id="IPR010982">
    <property type="entry name" value="Lambda_DNA-bd_dom_sf"/>
</dbReference>
<dbReference type="EMBL" id="CP000251">
    <property type="protein sequence ID" value="ABC81656.1"/>
    <property type="molecule type" value="Genomic_DNA"/>
</dbReference>
<protein>
    <submittedName>
        <fullName evidence="2">Uncharacterized protein</fullName>
    </submittedName>
</protein>
<reference evidence="2" key="1">
    <citation type="submission" date="2006-01" db="EMBL/GenBank/DDBJ databases">
        <title>Complete sequence of Anaeromyxobacter dehalogenans 2CP-C.</title>
        <authorList>
            <consortium name="US DOE Joint Genome Institute"/>
            <person name="Copeland A."/>
            <person name="Lucas S."/>
            <person name="Lapidus A."/>
            <person name="Barry K."/>
            <person name="Detter J.C."/>
            <person name="Glavina T."/>
            <person name="Hammon N."/>
            <person name="Israni S."/>
            <person name="Pitluck S."/>
            <person name="Brettin T."/>
            <person name="Bruce D."/>
            <person name="Han C."/>
            <person name="Tapia R."/>
            <person name="Gilna P."/>
            <person name="Kiss H."/>
            <person name="Schmutz J."/>
            <person name="Larimer F."/>
            <person name="Land M."/>
            <person name="Kyrpides N."/>
            <person name="Anderson I."/>
            <person name="Sanford R.A."/>
            <person name="Ritalahti K.M."/>
            <person name="Thomas H.S."/>
            <person name="Kirby J.R."/>
            <person name="Zhulin I.B."/>
            <person name="Loeffler F.E."/>
            <person name="Richardson P."/>
        </authorList>
    </citation>
    <scope>NUCLEOTIDE SEQUENCE</scope>
    <source>
        <strain evidence="2">2CP-C</strain>
    </source>
</reference>
<evidence type="ECO:0000313" key="2">
    <source>
        <dbReference type="EMBL" id="ABC81656.1"/>
    </source>
</evidence>
<dbReference type="GO" id="GO:0003677">
    <property type="term" value="F:DNA binding"/>
    <property type="evidence" value="ECO:0007669"/>
    <property type="project" value="InterPro"/>
</dbReference>
<gene>
    <name evidence="2" type="ordered locus">Adeh_1885</name>
</gene>
<feature type="compositionally biased region" description="Low complexity" evidence="1">
    <location>
        <begin position="56"/>
        <end position="70"/>
    </location>
</feature>
<name>Q2IJ23_ANADE</name>
<proteinExistence type="predicted"/>
<dbReference type="Proteomes" id="UP000001935">
    <property type="component" value="Chromosome"/>
</dbReference>
<dbReference type="AlphaFoldDB" id="Q2IJ23"/>
<dbReference type="STRING" id="290397.Adeh_1885"/>
<organism evidence="2 3">
    <name type="scientific">Anaeromyxobacter dehalogenans (strain 2CP-C)</name>
    <dbReference type="NCBI Taxonomy" id="290397"/>
    <lineage>
        <taxon>Bacteria</taxon>
        <taxon>Pseudomonadati</taxon>
        <taxon>Myxococcota</taxon>
        <taxon>Myxococcia</taxon>
        <taxon>Myxococcales</taxon>
        <taxon>Cystobacterineae</taxon>
        <taxon>Anaeromyxobacteraceae</taxon>
        <taxon>Anaeromyxobacter</taxon>
    </lineage>
</organism>
<feature type="region of interest" description="Disordered" evidence="1">
    <location>
        <begin position="56"/>
        <end position="80"/>
    </location>
</feature>
<accession>Q2IJ23</accession>